<dbReference type="EMBL" id="VCNI01000002">
    <property type="protein sequence ID" value="TMU55582.1"/>
    <property type="molecule type" value="Genomic_DNA"/>
</dbReference>
<keyword evidence="2" id="KW-1185">Reference proteome</keyword>
<accession>A0ABY2WM41</accession>
<sequence length="302" mass="34107">MQQEYYSHGKLLLSGEYAILDGAVGLAVPTKFGQSLKLVPSSSPFLGWTSFDTDGQLWFEAEFEVPNLKLRISSDEKMANRLLEVLTAAQSLNPNFLVDGQERSVETFLTFPRDWGLGTSSTLINNMALWAKVDAHDLLQRTFGGSGYDLACAQHNSPLLYHLKDNHPTVQEVRFDPPFKENLFFVYLNEKRNSRDAIANYRSLEFDKAELIHKLTTITKNMAICSTLEEFLALMDLHEQTLSEVLKVPTVQNRLFPDFPKSIKSLGAWGGDFVMAAGTKKDQQYFTDKGYHTVLSYSDMVL</sequence>
<dbReference type="Proteomes" id="UP000751614">
    <property type="component" value="Unassembled WGS sequence"/>
</dbReference>
<dbReference type="SUPFAM" id="SSF54211">
    <property type="entry name" value="Ribosomal protein S5 domain 2-like"/>
    <property type="match status" value="1"/>
</dbReference>
<dbReference type="RefSeq" id="WP_138837882.1">
    <property type="nucleotide sequence ID" value="NZ_VCNI01000002.1"/>
</dbReference>
<dbReference type="InterPro" id="IPR020568">
    <property type="entry name" value="Ribosomal_Su5_D2-typ_SF"/>
</dbReference>
<evidence type="ECO:0000313" key="1">
    <source>
        <dbReference type="EMBL" id="TMU55582.1"/>
    </source>
</evidence>
<dbReference type="InterPro" id="IPR014721">
    <property type="entry name" value="Ribsml_uS5_D2-typ_fold_subgr"/>
</dbReference>
<proteinExistence type="predicted"/>
<evidence type="ECO:0000313" key="2">
    <source>
        <dbReference type="Proteomes" id="UP000751614"/>
    </source>
</evidence>
<dbReference type="InterPro" id="IPR047765">
    <property type="entry name" value="GHMP_GYDIA-like"/>
</dbReference>
<protein>
    <submittedName>
        <fullName evidence="1">GHMP kinase</fullName>
    </submittedName>
</protein>
<keyword evidence="1" id="KW-0808">Transferase</keyword>
<keyword evidence="1" id="KW-0418">Kinase</keyword>
<organism evidence="1 2">
    <name type="scientific">Flagellimonas algicola</name>
    <dbReference type="NCBI Taxonomy" id="2583815"/>
    <lineage>
        <taxon>Bacteria</taxon>
        <taxon>Pseudomonadati</taxon>
        <taxon>Bacteroidota</taxon>
        <taxon>Flavobacteriia</taxon>
        <taxon>Flavobacteriales</taxon>
        <taxon>Flavobacteriaceae</taxon>
        <taxon>Flagellimonas</taxon>
    </lineage>
</organism>
<dbReference type="Gene3D" id="3.30.230.10">
    <property type="match status" value="1"/>
</dbReference>
<gene>
    <name evidence="1" type="ORF">FGG15_15560</name>
</gene>
<dbReference type="GO" id="GO:0016301">
    <property type="term" value="F:kinase activity"/>
    <property type="evidence" value="ECO:0007669"/>
    <property type="project" value="UniProtKB-KW"/>
</dbReference>
<reference evidence="1 2" key="1">
    <citation type="submission" date="2019-05" db="EMBL/GenBank/DDBJ databases">
        <title>Flagellimonas sp. AsT0115, sp. nov., isolated from a marine red algae, Asparagopsis taxiformis.</title>
        <authorList>
            <person name="Kim J."/>
            <person name="Jeong S.E."/>
            <person name="Jeon C.O."/>
        </authorList>
    </citation>
    <scope>NUCLEOTIDE SEQUENCE [LARGE SCALE GENOMIC DNA]</scope>
    <source>
        <strain evidence="1 2">AsT0115</strain>
    </source>
</reference>
<comment type="caution">
    <text evidence="1">The sequence shown here is derived from an EMBL/GenBank/DDBJ whole genome shotgun (WGS) entry which is preliminary data.</text>
</comment>
<name>A0ABY2WM41_9FLAO</name>
<dbReference type="NCBIfam" id="NF040656">
    <property type="entry name" value="GHMP_GYDIA"/>
    <property type="match status" value="1"/>
</dbReference>